<dbReference type="Proteomes" id="UP001476282">
    <property type="component" value="Unassembled WGS sequence"/>
</dbReference>
<dbReference type="Pfam" id="PF06445">
    <property type="entry name" value="GyrI-like"/>
    <property type="match status" value="1"/>
</dbReference>
<dbReference type="Gene3D" id="3.30.530.20">
    <property type="match status" value="1"/>
</dbReference>
<dbReference type="InterPro" id="IPR019587">
    <property type="entry name" value="Polyketide_cyclase/dehydratase"/>
</dbReference>
<dbReference type="InterPro" id="IPR011256">
    <property type="entry name" value="Reg_factor_effector_dom_sf"/>
</dbReference>
<evidence type="ECO:0000259" key="1">
    <source>
        <dbReference type="Pfam" id="PF06445"/>
    </source>
</evidence>
<feature type="domain" description="GyrI-like small molecule binding" evidence="1">
    <location>
        <begin position="164"/>
        <end position="310"/>
    </location>
</feature>
<organism evidence="2 3">
    <name type="scientific">Haloferula sargassicola</name>
    <dbReference type="NCBI Taxonomy" id="490096"/>
    <lineage>
        <taxon>Bacteria</taxon>
        <taxon>Pseudomonadati</taxon>
        <taxon>Verrucomicrobiota</taxon>
        <taxon>Verrucomicrobiia</taxon>
        <taxon>Verrucomicrobiales</taxon>
        <taxon>Verrucomicrobiaceae</taxon>
        <taxon>Haloferula</taxon>
    </lineage>
</organism>
<dbReference type="EMBL" id="BAABRI010000002">
    <property type="protein sequence ID" value="GAA5481166.1"/>
    <property type="molecule type" value="Genomic_DNA"/>
</dbReference>
<dbReference type="InterPro" id="IPR023393">
    <property type="entry name" value="START-like_dom_sf"/>
</dbReference>
<accession>A0ABP9UHM2</accession>
<dbReference type="SUPFAM" id="SSF55961">
    <property type="entry name" value="Bet v1-like"/>
    <property type="match status" value="1"/>
</dbReference>
<keyword evidence="3" id="KW-1185">Reference proteome</keyword>
<protein>
    <recommendedName>
        <fullName evidence="1">GyrI-like small molecule binding domain-containing protein</fullName>
    </recommendedName>
</protein>
<dbReference type="CDD" id="cd07818">
    <property type="entry name" value="SRPBCC_1"/>
    <property type="match status" value="1"/>
</dbReference>
<comment type="caution">
    <text evidence="2">The sequence shown here is derived from an EMBL/GenBank/DDBJ whole genome shotgun (WGS) entry which is preliminary data.</text>
</comment>
<name>A0ABP9UHM2_9BACT</name>
<reference evidence="2 3" key="1">
    <citation type="submission" date="2024-02" db="EMBL/GenBank/DDBJ databases">
        <title>Haloferula sargassicola NBRC 104335.</title>
        <authorList>
            <person name="Ichikawa N."/>
            <person name="Katano-Makiyama Y."/>
            <person name="Hidaka K."/>
        </authorList>
    </citation>
    <scope>NUCLEOTIDE SEQUENCE [LARGE SCALE GENOMIC DNA]</scope>
    <source>
        <strain evidence="2 3">NBRC 104335</strain>
    </source>
</reference>
<dbReference type="InterPro" id="IPR029442">
    <property type="entry name" value="GyrI-like"/>
</dbReference>
<evidence type="ECO:0000313" key="2">
    <source>
        <dbReference type="EMBL" id="GAA5481166.1"/>
    </source>
</evidence>
<dbReference type="SUPFAM" id="SSF55136">
    <property type="entry name" value="Probable bacterial effector-binding domain"/>
    <property type="match status" value="1"/>
</dbReference>
<dbReference type="Gene3D" id="3.20.80.10">
    <property type="entry name" value="Regulatory factor, effector binding domain"/>
    <property type="match status" value="1"/>
</dbReference>
<dbReference type="Pfam" id="PF10604">
    <property type="entry name" value="Polyketide_cyc2"/>
    <property type="match status" value="1"/>
</dbReference>
<proteinExistence type="predicted"/>
<gene>
    <name evidence="2" type="ORF">Hsar01_00373</name>
</gene>
<evidence type="ECO:0000313" key="3">
    <source>
        <dbReference type="Proteomes" id="UP001476282"/>
    </source>
</evidence>
<sequence length="310" mass="34668">MVATMAKFHVSRSISIAAPPEKILPAIHDFRKWPAWSPWLIAEPDAKLDFSDDGKFYRWEGQITGCGEVTVTRETPAEVEMDLVFLKPFRAKNLTSFRIEPDEDGSRVTWSMVGSLPFFLFFMAKSMATFVGADFERGLKMLKDLIELGAVPSKLEFHGTAGFPTTRYVGVRHECEIAAVGDTAAAAMKVLRAWLAESELQPSGCPMMLCDTWDMSRGRCEILMALPLPVPPANLPDGWESGEIDAGETYRIRHTGPYRHLGNAWSSGMMRSRAGHFRLKRGVPLFEIYENDPEQVGEAEVATVVHFPIR</sequence>